<accession>A0A810KYC9</accession>
<dbReference type="RefSeq" id="WP_051802908.1">
    <property type="nucleotide sequence ID" value="NZ_AP023354.1"/>
</dbReference>
<evidence type="ECO:0000313" key="1">
    <source>
        <dbReference type="EMBL" id="BCJ28240.1"/>
    </source>
</evidence>
<evidence type="ECO:0000313" key="2">
    <source>
        <dbReference type="Proteomes" id="UP000680750"/>
    </source>
</evidence>
<dbReference type="AlphaFoldDB" id="A0A810KYC9"/>
<keyword evidence="2" id="KW-1185">Reference proteome</keyword>
<sequence>MTQWMVAVGPEQFQAERLYQHDQLEVPLPAMLPMAVGDPVALVATGGTVDEPVVFGLARIVTPPYPVDRVPDDPDDADVAGLPAAMVVEYLVRAVDRPVPLADLALPEAMEFEPGDPAVLGEPGYGRIVAALGAPRSPVTPKREWLVSLDLPIEADSPAEAVRIFWTYVRQLGPAELPAFVSPRGDETAMRPYVLGVEHEMDPEEDE</sequence>
<proteinExistence type="predicted"/>
<name>A0A810KYC9_9ACTN</name>
<dbReference type="EMBL" id="AP023354">
    <property type="protein sequence ID" value="BCJ28240.1"/>
    <property type="molecule type" value="Genomic_DNA"/>
</dbReference>
<gene>
    <name evidence="1" type="ORF">Asera_23480</name>
</gene>
<organism evidence="1 2">
    <name type="scientific">Actinocatenispora sera</name>
    <dbReference type="NCBI Taxonomy" id="390989"/>
    <lineage>
        <taxon>Bacteria</taxon>
        <taxon>Bacillati</taxon>
        <taxon>Actinomycetota</taxon>
        <taxon>Actinomycetes</taxon>
        <taxon>Micromonosporales</taxon>
        <taxon>Micromonosporaceae</taxon>
        <taxon>Actinocatenispora</taxon>
    </lineage>
</organism>
<dbReference type="KEGG" id="aser:Asera_23480"/>
<dbReference type="OrthoDB" id="3391664at2"/>
<protein>
    <submittedName>
        <fullName evidence="1">Uncharacterized protein</fullName>
    </submittedName>
</protein>
<reference evidence="1" key="1">
    <citation type="submission" date="2020-08" db="EMBL/GenBank/DDBJ databases">
        <title>Whole genome shotgun sequence of Actinocatenispora sera NBRC 101916.</title>
        <authorList>
            <person name="Komaki H."/>
            <person name="Tamura T."/>
        </authorList>
    </citation>
    <scope>NUCLEOTIDE SEQUENCE</scope>
    <source>
        <strain evidence="1">NBRC 101916</strain>
    </source>
</reference>
<dbReference type="Proteomes" id="UP000680750">
    <property type="component" value="Chromosome"/>
</dbReference>